<comment type="catalytic activity">
    <reaction evidence="5">
        <text>UMP + diphosphate = 5-phospho-alpha-D-ribose 1-diphosphate + uracil</text>
        <dbReference type="Rhea" id="RHEA:13017"/>
        <dbReference type="ChEBI" id="CHEBI:17568"/>
        <dbReference type="ChEBI" id="CHEBI:33019"/>
        <dbReference type="ChEBI" id="CHEBI:57865"/>
        <dbReference type="ChEBI" id="CHEBI:58017"/>
        <dbReference type="EC" id="2.4.2.9"/>
    </reaction>
</comment>
<dbReference type="InterPro" id="IPR023050">
    <property type="entry name" value="PyrR"/>
</dbReference>
<dbReference type="InterPro" id="IPR000836">
    <property type="entry name" value="PRTase_dom"/>
</dbReference>
<evidence type="ECO:0000256" key="1">
    <source>
        <dbReference type="ARBA" id="ARBA00005565"/>
    </source>
</evidence>
<accession>A0A231VE23</accession>
<dbReference type="Proteomes" id="UP000215301">
    <property type="component" value="Unassembled WGS sequence"/>
</dbReference>
<dbReference type="HAMAP" id="MF_01219">
    <property type="entry name" value="PyrR"/>
    <property type="match status" value="1"/>
</dbReference>
<dbReference type="EMBL" id="NKHD01000030">
    <property type="protein sequence ID" value="OXT06392.1"/>
    <property type="molecule type" value="Genomic_DNA"/>
</dbReference>
<feature type="short sequence motif" description="PRPP-binding" evidence="5">
    <location>
        <begin position="99"/>
        <end position="111"/>
    </location>
</feature>
<evidence type="ECO:0000256" key="5">
    <source>
        <dbReference type="HAMAP-Rule" id="MF_01219"/>
    </source>
</evidence>
<comment type="similarity">
    <text evidence="1 5">Belongs to the purine/pyrimidine phosphoribosyltransferase family. PyrR subfamily.</text>
</comment>
<evidence type="ECO:0000256" key="4">
    <source>
        <dbReference type="ARBA" id="ARBA00023163"/>
    </source>
</evidence>
<evidence type="ECO:0000256" key="2">
    <source>
        <dbReference type="ARBA" id="ARBA00022472"/>
    </source>
</evidence>
<dbReference type="GO" id="GO:0006353">
    <property type="term" value="P:DNA-templated transcription termination"/>
    <property type="evidence" value="ECO:0007669"/>
    <property type="project" value="UniProtKB-UniRule"/>
</dbReference>
<organism evidence="8 10">
    <name type="scientific">Thermoanaerobacterium thermosaccharolyticum</name>
    <name type="common">Clostridium thermosaccharolyticum</name>
    <dbReference type="NCBI Taxonomy" id="1517"/>
    <lineage>
        <taxon>Bacteria</taxon>
        <taxon>Bacillati</taxon>
        <taxon>Bacillota</taxon>
        <taxon>Clostridia</taxon>
        <taxon>Thermoanaerobacterales</taxon>
        <taxon>Thermoanaerobacteraceae</taxon>
        <taxon>Thermoanaerobacterium</taxon>
    </lineage>
</organism>
<dbReference type="FunFam" id="3.40.50.2020:FF:000020">
    <property type="entry name" value="Bifunctional protein PyrR"/>
    <property type="match status" value="1"/>
</dbReference>
<dbReference type="SMR" id="A0A231VE23"/>
<dbReference type="CDD" id="cd06223">
    <property type="entry name" value="PRTases_typeI"/>
    <property type="match status" value="1"/>
</dbReference>
<keyword evidence="2 5" id="KW-0806">Transcription termination</keyword>
<dbReference type="RefSeq" id="WP_015311711.1">
    <property type="nucleotide sequence ID" value="NZ_CP016893.1"/>
</dbReference>
<keyword evidence="5" id="KW-0694">RNA-binding</keyword>
<dbReference type="GO" id="GO:0003723">
    <property type="term" value="F:RNA binding"/>
    <property type="evidence" value="ECO:0007669"/>
    <property type="project" value="UniProtKB-UniRule"/>
</dbReference>
<comment type="subunit">
    <text evidence="5">Homodimer and homohexamer; in equilibrium.</text>
</comment>
<dbReference type="EC" id="2.4.2.9" evidence="5"/>
<dbReference type="InterPro" id="IPR050137">
    <property type="entry name" value="PyrR_bifunctional"/>
</dbReference>
<dbReference type="InterPro" id="IPR029057">
    <property type="entry name" value="PRTase-like"/>
</dbReference>
<proteinExistence type="inferred from homology"/>
<comment type="function">
    <text evidence="5">Regulates transcriptional attenuation of the pyrimidine nucleotide (pyr) operon by binding in a uridine-dependent manner to specific sites on pyr mRNA. This disrupts an antiterminator hairpin in the RNA and favors formation of a downstream transcription terminator, leading to a reduced expression of downstream genes.</text>
</comment>
<gene>
    <name evidence="5" type="primary">pyrR</name>
    <name evidence="8" type="ORF">CE561_10555</name>
    <name evidence="7" type="ORF">Thert_03131</name>
</gene>
<reference evidence="8 10" key="2">
    <citation type="submission" date="2017-06" db="EMBL/GenBank/DDBJ databases">
        <title>Isolation and characterization of a thermophilic and butanogenic Thermoanaerobacterium thermosaccharolyticum M5 capable of efficient degradation of hemicellulose.</title>
        <authorList>
            <person name="Xin F."/>
            <person name="Jiang Y."/>
        </authorList>
    </citation>
    <scope>NUCLEOTIDE SEQUENCE [LARGE SCALE GENOMIC DNA]</scope>
    <source>
        <strain evidence="8 10">M5</strain>
    </source>
</reference>
<feature type="domain" description="Phosphoribosyltransferase" evidence="6">
    <location>
        <begin position="6"/>
        <end position="162"/>
    </location>
</feature>
<dbReference type="SUPFAM" id="SSF53271">
    <property type="entry name" value="PRTase-like"/>
    <property type="match status" value="1"/>
</dbReference>
<dbReference type="Gene3D" id="3.40.50.2020">
    <property type="match status" value="1"/>
</dbReference>
<dbReference type="PANTHER" id="PTHR11608:SF0">
    <property type="entry name" value="BIFUNCTIONAL PROTEIN PYRR"/>
    <property type="match status" value="1"/>
</dbReference>
<keyword evidence="4 5" id="KW-0804">Transcription</keyword>
<keyword evidence="5 8" id="KW-0808">Transferase</keyword>
<reference evidence="7 9" key="1">
    <citation type="submission" date="2016-08" db="EMBL/GenBank/DDBJ databases">
        <title>A novel genetic cassette of butanologenic Thermoanaerobacterium thermosaccharolyticum that directly convert cellulose to butanol.</title>
        <authorList>
            <person name="Li T."/>
            <person name="He J."/>
        </authorList>
    </citation>
    <scope>NUCLEOTIDE SEQUENCE [LARGE SCALE GENOMIC DNA]</scope>
    <source>
        <strain evidence="7 9">TG57</strain>
    </source>
</reference>
<dbReference type="Proteomes" id="UP000214975">
    <property type="component" value="Chromosome"/>
</dbReference>
<evidence type="ECO:0000313" key="7">
    <source>
        <dbReference type="EMBL" id="AST58900.1"/>
    </source>
</evidence>
<dbReference type="PANTHER" id="PTHR11608">
    <property type="entry name" value="BIFUNCTIONAL PROTEIN PYRR"/>
    <property type="match status" value="1"/>
</dbReference>
<comment type="function">
    <text evidence="5">Also displays a weak uracil phosphoribosyltransferase activity which is not physiologically significant.</text>
</comment>
<keyword evidence="5 8" id="KW-0328">Glycosyltransferase</keyword>
<dbReference type="EMBL" id="CP016893">
    <property type="protein sequence ID" value="AST58900.1"/>
    <property type="molecule type" value="Genomic_DNA"/>
</dbReference>
<evidence type="ECO:0000313" key="9">
    <source>
        <dbReference type="Proteomes" id="UP000214975"/>
    </source>
</evidence>
<evidence type="ECO:0000256" key="3">
    <source>
        <dbReference type="ARBA" id="ARBA00023015"/>
    </source>
</evidence>
<dbReference type="Pfam" id="PF00156">
    <property type="entry name" value="Pribosyltran"/>
    <property type="match status" value="1"/>
</dbReference>
<evidence type="ECO:0000259" key="6">
    <source>
        <dbReference type="Pfam" id="PF00156"/>
    </source>
</evidence>
<name>A0A231VE23_THETR</name>
<keyword evidence="3 5" id="KW-0805">Transcription regulation</keyword>
<protein>
    <recommendedName>
        <fullName evidence="5">Bifunctional protein PyrR</fullName>
    </recommendedName>
    <domain>
        <recommendedName>
            <fullName evidence="5">Pyrimidine operon regulatory protein</fullName>
        </recommendedName>
    </domain>
    <domain>
        <recommendedName>
            <fullName evidence="5">Uracil phosphoribosyltransferase</fullName>
            <shortName evidence="5">UPRTase</shortName>
            <ecNumber evidence="5">2.4.2.9</ecNumber>
        </recommendedName>
    </domain>
</protein>
<evidence type="ECO:0000313" key="10">
    <source>
        <dbReference type="Proteomes" id="UP000215301"/>
    </source>
</evidence>
<dbReference type="GO" id="GO:0004845">
    <property type="term" value="F:uracil phosphoribosyltransferase activity"/>
    <property type="evidence" value="ECO:0007669"/>
    <property type="project" value="UniProtKB-UniRule"/>
</dbReference>
<sequence>MNYKAEIMDEKAIDRALIRISHEIVERNKGIENLVLIGIMRRGVPLANRLARYIERIEGKRPPIGSLDITLYRDDLTTKLEQPIVKKRDIGVDVIGKIVVLVDDVIYTGRTVRAAMDAVIDLGRPKSIQLAELIDRGHRELPIRPDYVGKNVPTSKSEIVSVMLEEVDNVNKVIINE</sequence>
<dbReference type="NCBIfam" id="NF003549">
    <property type="entry name" value="PRK05205.1-5"/>
    <property type="match status" value="1"/>
</dbReference>
<evidence type="ECO:0000313" key="8">
    <source>
        <dbReference type="EMBL" id="OXT06392.1"/>
    </source>
</evidence>
<dbReference type="AlphaFoldDB" id="A0A231VE23"/>